<dbReference type="RefSeq" id="WP_074591257.1">
    <property type="nucleotide sequence ID" value="NZ_FNEI01000019.1"/>
</dbReference>
<protein>
    <recommendedName>
        <fullName evidence="8">Abasic site processing protein</fullName>
        <ecNumber evidence="8">3.4.-.-</ecNumber>
    </recommendedName>
</protein>
<evidence type="ECO:0000256" key="4">
    <source>
        <dbReference type="ARBA" id="ARBA00022801"/>
    </source>
</evidence>
<keyword evidence="2 8" id="KW-0645">Protease</keyword>
<gene>
    <name evidence="9" type="ORF">SAMN05216555_11934</name>
</gene>
<keyword evidence="3" id="KW-0227">DNA damage</keyword>
<dbReference type="GO" id="GO:0106300">
    <property type="term" value="P:protein-DNA covalent cross-linking repair"/>
    <property type="evidence" value="ECO:0007669"/>
    <property type="project" value="InterPro"/>
</dbReference>
<dbReference type="GO" id="GO:0006508">
    <property type="term" value="P:proteolysis"/>
    <property type="evidence" value="ECO:0007669"/>
    <property type="project" value="UniProtKB-KW"/>
</dbReference>
<evidence type="ECO:0000256" key="8">
    <source>
        <dbReference type="RuleBase" id="RU364100"/>
    </source>
</evidence>
<accession>A0A1G8XJF5</accession>
<evidence type="ECO:0000256" key="7">
    <source>
        <dbReference type="ARBA" id="ARBA00023239"/>
    </source>
</evidence>
<reference evidence="10" key="1">
    <citation type="submission" date="2016-10" db="EMBL/GenBank/DDBJ databases">
        <authorList>
            <person name="Varghese N."/>
            <person name="Submissions S."/>
        </authorList>
    </citation>
    <scope>NUCLEOTIDE SEQUENCE [LARGE SCALE GENOMIC DNA]</scope>
    <source>
        <strain evidence="10">CGMCC 1.10783</strain>
    </source>
</reference>
<evidence type="ECO:0000256" key="6">
    <source>
        <dbReference type="ARBA" id="ARBA00023125"/>
    </source>
</evidence>
<keyword evidence="5" id="KW-0190">Covalent protein-DNA linkage</keyword>
<dbReference type="GO" id="GO:0003697">
    <property type="term" value="F:single-stranded DNA binding"/>
    <property type="evidence" value="ECO:0007669"/>
    <property type="project" value="InterPro"/>
</dbReference>
<dbReference type="GO" id="GO:0016829">
    <property type="term" value="F:lyase activity"/>
    <property type="evidence" value="ECO:0007669"/>
    <property type="project" value="UniProtKB-KW"/>
</dbReference>
<evidence type="ECO:0000313" key="10">
    <source>
        <dbReference type="Proteomes" id="UP000182130"/>
    </source>
</evidence>
<keyword evidence="4 8" id="KW-0378">Hydrolase</keyword>
<evidence type="ECO:0000256" key="2">
    <source>
        <dbReference type="ARBA" id="ARBA00022670"/>
    </source>
</evidence>
<evidence type="ECO:0000313" key="9">
    <source>
        <dbReference type="EMBL" id="SDJ90606.1"/>
    </source>
</evidence>
<dbReference type="AlphaFoldDB" id="A0A1G8XJF5"/>
<dbReference type="PANTHER" id="PTHR13604:SF0">
    <property type="entry name" value="ABASIC SITE PROCESSING PROTEIN HMCES"/>
    <property type="match status" value="1"/>
</dbReference>
<evidence type="ECO:0000256" key="1">
    <source>
        <dbReference type="ARBA" id="ARBA00008136"/>
    </source>
</evidence>
<dbReference type="InterPro" id="IPR003738">
    <property type="entry name" value="SRAP"/>
</dbReference>
<dbReference type="SUPFAM" id="SSF143081">
    <property type="entry name" value="BB1717-like"/>
    <property type="match status" value="1"/>
</dbReference>
<evidence type="ECO:0000256" key="5">
    <source>
        <dbReference type="ARBA" id="ARBA00023124"/>
    </source>
</evidence>
<dbReference type="EC" id="3.4.-.-" evidence="8"/>
<dbReference type="OrthoDB" id="9782620at2"/>
<evidence type="ECO:0000256" key="3">
    <source>
        <dbReference type="ARBA" id="ARBA00022763"/>
    </source>
</evidence>
<keyword evidence="7" id="KW-0456">Lyase</keyword>
<keyword evidence="6" id="KW-0238">DNA-binding</keyword>
<organism evidence="9 10">
    <name type="scientific">Arthrobacter cupressi</name>
    <dbReference type="NCBI Taxonomy" id="1045773"/>
    <lineage>
        <taxon>Bacteria</taxon>
        <taxon>Bacillati</taxon>
        <taxon>Actinomycetota</taxon>
        <taxon>Actinomycetes</taxon>
        <taxon>Micrococcales</taxon>
        <taxon>Micrococcaceae</taxon>
        <taxon>Arthrobacter</taxon>
    </lineage>
</organism>
<dbReference type="PANTHER" id="PTHR13604">
    <property type="entry name" value="DC12-RELATED"/>
    <property type="match status" value="1"/>
</dbReference>
<dbReference type="GO" id="GO:0008233">
    <property type="term" value="F:peptidase activity"/>
    <property type="evidence" value="ECO:0007669"/>
    <property type="project" value="UniProtKB-KW"/>
</dbReference>
<name>A0A1G8XJF5_9MICC</name>
<dbReference type="Proteomes" id="UP000182130">
    <property type="component" value="Unassembled WGS sequence"/>
</dbReference>
<comment type="similarity">
    <text evidence="1 8">Belongs to the SOS response-associated peptidase family.</text>
</comment>
<dbReference type="STRING" id="1045773.SAMN05216555_11934"/>
<dbReference type="EMBL" id="FNEI01000019">
    <property type="protein sequence ID" value="SDJ90606.1"/>
    <property type="molecule type" value="Genomic_DNA"/>
</dbReference>
<sequence length="245" mass="27303">MCGRFSVGFEADDLSRKLDALLRDDTVYPSPALQFNPTDPVTFLRGRSGDDGSLRRELAVGRWGLIPSFAESFETRLPSWNARSETAATLPSFKSSLQKWRAVVPVSAYYEFKKSGPGRKDPKQRYVVEPGNDLITFAGLFAFWRDESVADRKDPQAWRLSCSILTMPTPPAEAHEGLHNLHDRLPVPLAPGMINDWIDPEEKDGRSLLDAALSDAYELASSWTLRPVDLVDGNTRMVEVPNPVA</sequence>
<dbReference type="Pfam" id="PF02586">
    <property type="entry name" value="SRAP"/>
    <property type="match status" value="1"/>
</dbReference>
<dbReference type="InterPro" id="IPR036590">
    <property type="entry name" value="SRAP-like"/>
</dbReference>
<proteinExistence type="inferred from homology"/>
<dbReference type="Gene3D" id="3.90.1680.10">
    <property type="entry name" value="SOS response associated peptidase-like"/>
    <property type="match status" value="1"/>
</dbReference>
<keyword evidence="10" id="KW-1185">Reference proteome</keyword>